<accession>A0ABN1PNS6</accession>
<dbReference type="InterPro" id="IPR015943">
    <property type="entry name" value="WD40/YVTN_repeat-like_dom_sf"/>
</dbReference>
<dbReference type="InterPro" id="IPR047589">
    <property type="entry name" value="DUF11_rpt"/>
</dbReference>
<comment type="caution">
    <text evidence="4">The sequence shown here is derived from an EMBL/GenBank/DDBJ whole genome shotgun (WGS) entry which is preliminary data.</text>
</comment>
<dbReference type="Pfam" id="PF01345">
    <property type="entry name" value="DUF11"/>
    <property type="match status" value="1"/>
</dbReference>
<evidence type="ECO:0000313" key="4">
    <source>
        <dbReference type="EMBL" id="GAA0930631.1"/>
    </source>
</evidence>
<dbReference type="PANTHER" id="PTHR43739:SF5">
    <property type="entry name" value="EXO-ALPHA-SIALIDASE"/>
    <property type="match status" value="1"/>
</dbReference>
<feature type="domain" description="DUF11" evidence="3">
    <location>
        <begin position="850"/>
        <end position="937"/>
    </location>
</feature>
<dbReference type="SUPFAM" id="SSF110296">
    <property type="entry name" value="Oligoxyloglucan reducing end-specific cellobiohydrolase"/>
    <property type="match status" value="3"/>
</dbReference>
<dbReference type="EMBL" id="BAAAHK010000003">
    <property type="protein sequence ID" value="GAA0930631.1"/>
    <property type="molecule type" value="Genomic_DNA"/>
</dbReference>
<dbReference type="InterPro" id="IPR052025">
    <property type="entry name" value="Xyloglucanase_GH74"/>
</dbReference>
<sequence length="1286" mass="134023">MAMGRKQVAVGTLGSAVLVAGLLLAPVGATGAPPVDDTPTLIPGTRPPRVSEKDEQAFLERDFFFMSRRTAGDQKLDNQRAGALRAVAALNAGEQRRQRTKSPGPATFTGQWTGLGPDPIVQVTRSTPIFTAMSGRIGALAIRPSTGQFILGGAQGGIWLYDQASGTWSTKTDDLPSLAIGALAVAPSNDAIVYAGTGEGALSGDSYFGNGVLKSTDGGQHWTHVSGDFFEGVSTSALVVDPRNASHLYAAILRGRGGARRTTPPDHSRYGVWESTDGGTSWRILKVAKSASNGATDLEIDPQNPNVLYSSFWGDAIYKSTDAGRHWSPIMTGLPAVDYASTATRFSLGISHPAGHGAVLYAGFTWTDQPARVFKSTNEGASWSITQPGTGDDTVEDYCAEQCSYDNVIVADPVNPDIVYAAGQFNYAIGSGGIFRSDDGGQTWKNLGWDQHPDFHALAYDPAHPEHVLIGSDGGVWYSGDRGGRPNATDPLSAVTWQNLNGTVDPATAAVTHRTGLQLGQFTSVANAPTVPGRVWGGTQDNGTDRKSTASASWFDVASGDGGQVLVDPTDANYVFGTYFGISPYRYTDGGLTFFSNQYIRTGIDLTDRSDFYVPWVQNQRKTNQLMLGTYRLYRTDNAKASSAGDVRWKPISGDLTSGCTGEAPNGGRGCVISAVGMGGGDAAYTGAEDGYVYVSPDAQVSDTPSWTRVDKGQLPKRPVTQFAVDRSNYRIAYAAFAGFSAATPAHPGHLFKTTNGGKDWTNISFNLPDSPVNSIILDPSYADTLYAGTDVGPFVTHDGGRHWAPLGSGIPEIAIWQLDLDPSHRVLVAGTHGRGAFRSTDTSAAVPALVVTKTAADVPVGPSSTLDYTITLANVGNAAATGVKLTDPVPKNTTFVSADSGGSNVRGVATWTGLTVPAGGSTTVHLSVKIGSGVTTAIVNDGIRAESAQGPFTTGSPVITPIAPAYGVSLTPATQTDGGRPGTSVSYTQTVRNLGFTPDSYTLASTGGTDPVSFFDPTCTTPQSSTPTVAPGATATFCVKVAVPAGATGTNTATVTATSVGSPGVSASATLKTIAVTVDTLLVDEDGNAPDVQAVYAAALTGAGVSFDTWDLDADSNLPANYLLAHRNVVWFTGNTYPAPITPYETRLQAFLDGGGRLLMSGQDILDQAAGTTAFVHDYLHITWDGTEVQNDKATDAVHGVAGNPVTDGIGTVPLDHSVLGAEFEDQVTPNGGASAAFTDDTSQPDGLSFAGGYKVVFLAFPLEAYGTAADKSGLVGRTMTFFGP</sequence>
<reference evidence="4 5" key="1">
    <citation type="journal article" date="2019" name="Int. J. Syst. Evol. Microbiol.">
        <title>The Global Catalogue of Microorganisms (GCM) 10K type strain sequencing project: providing services to taxonomists for standard genome sequencing and annotation.</title>
        <authorList>
            <consortium name="The Broad Institute Genomics Platform"/>
            <consortium name="The Broad Institute Genome Sequencing Center for Infectious Disease"/>
            <person name="Wu L."/>
            <person name="Ma J."/>
        </authorList>
    </citation>
    <scope>NUCLEOTIDE SEQUENCE [LARGE SCALE GENOMIC DNA]</scope>
    <source>
        <strain evidence="4 5">JCM 10977</strain>
    </source>
</reference>
<dbReference type="Gene3D" id="2.130.10.10">
    <property type="entry name" value="YVTN repeat-like/Quinoprotein amine dehydrogenase"/>
    <property type="match status" value="4"/>
</dbReference>
<proteinExistence type="predicted"/>
<dbReference type="PANTHER" id="PTHR43739">
    <property type="entry name" value="XYLOGLUCANASE (EUROFUNG)"/>
    <property type="match status" value="1"/>
</dbReference>
<evidence type="ECO:0000256" key="2">
    <source>
        <dbReference type="SAM" id="SignalP"/>
    </source>
</evidence>
<keyword evidence="5" id="KW-1185">Reference proteome</keyword>
<feature type="signal peptide" evidence="2">
    <location>
        <begin position="1"/>
        <end position="31"/>
    </location>
</feature>
<name>A0ABN1PNS6_9ACTN</name>
<keyword evidence="2" id="KW-0732">Signal</keyword>
<feature type="region of interest" description="Disordered" evidence="1">
    <location>
        <begin position="30"/>
        <end position="53"/>
    </location>
</feature>
<evidence type="ECO:0000256" key="1">
    <source>
        <dbReference type="SAM" id="MobiDB-lite"/>
    </source>
</evidence>
<dbReference type="Proteomes" id="UP001500542">
    <property type="component" value="Unassembled WGS sequence"/>
</dbReference>
<dbReference type="CDD" id="cd15482">
    <property type="entry name" value="Sialidase_non-viral"/>
    <property type="match status" value="2"/>
</dbReference>
<feature type="chain" id="PRO_5046725802" description="DUF11 domain-containing protein" evidence="2">
    <location>
        <begin position="32"/>
        <end position="1286"/>
    </location>
</feature>
<gene>
    <name evidence="4" type="ORF">GCM10009554_13950</name>
</gene>
<dbReference type="NCBIfam" id="TIGR01451">
    <property type="entry name" value="B_ant_repeat"/>
    <property type="match status" value="1"/>
</dbReference>
<evidence type="ECO:0000313" key="5">
    <source>
        <dbReference type="Proteomes" id="UP001500542"/>
    </source>
</evidence>
<evidence type="ECO:0000259" key="3">
    <source>
        <dbReference type="Pfam" id="PF01345"/>
    </source>
</evidence>
<organism evidence="4 5">
    <name type="scientific">Kribbella koreensis</name>
    <dbReference type="NCBI Taxonomy" id="57909"/>
    <lineage>
        <taxon>Bacteria</taxon>
        <taxon>Bacillati</taxon>
        <taxon>Actinomycetota</taxon>
        <taxon>Actinomycetes</taxon>
        <taxon>Propionibacteriales</taxon>
        <taxon>Kribbellaceae</taxon>
        <taxon>Kribbella</taxon>
    </lineage>
</organism>
<dbReference type="InterPro" id="IPR001434">
    <property type="entry name" value="OmcB-like_DUF11"/>
</dbReference>
<protein>
    <recommendedName>
        <fullName evidence="3">DUF11 domain-containing protein</fullName>
    </recommendedName>
</protein>